<dbReference type="CDD" id="cd17535">
    <property type="entry name" value="REC_NarL-like"/>
    <property type="match status" value="1"/>
</dbReference>
<evidence type="ECO:0000256" key="3">
    <source>
        <dbReference type="ARBA" id="ARBA00023125"/>
    </source>
</evidence>
<feature type="modified residue" description="4-aspartylphosphate" evidence="5">
    <location>
        <position position="55"/>
    </location>
</feature>
<dbReference type="PROSITE" id="PS50110">
    <property type="entry name" value="RESPONSE_REGULATORY"/>
    <property type="match status" value="1"/>
</dbReference>
<keyword evidence="9" id="KW-1185">Reference proteome</keyword>
<protein>
    <submittedName>
        <fullName evidence="8">Response regulator transcription factor</fullName>
    </submittedName>
</protein>
<organism evidence="8 9">
    <name type="scientific">Nesterenkonia massiliensis</name>
    <dbReference type="NCBI Taxonomy" id="1232429"/>
    <lineage>
        <taxon>Bacteria</taxon>
        <taxon>Bacillati</taxon>
        <taxon>Actinomycetota</taxon>
        <taxon>Actinomycetes</taxon>
        <taxon>Micrococcales</taxon>
        <taxon>Micrococcaceae</taxon>
        <taxon>Nesterenkonia</taxon>
    </lineage>
</organism>
<dbReference type="InterPro" id="IPR000792">
    <property type="entry name" value="Tscrpt_reg_LuxR_C"/>
</dbReference>
<evidence type="ECO:0000256" key="2">
    <source>
        <dbReference type="ARBA" id="ARBA00023015"/>
    </source>
</evidence>
<dbReference type="Pfam" id="PF00072">
    <property type="entry name" value="Response_reg"/>
    <property type="match status" value="1"/>
</dbReference>
<dbReference type="PRINTS" id="PR00038">
    <property type="entry name" value="HTHLUXR"/>
</dbReference>
<gene>
    <name evidence="8" type="ORF">M3B43_10350</name>
</gene>
<keyword evidence="2" id="KW-0805">Transcription regulation</keyword>
<dbReference type="InterPro" id="IPR058245">
    <property type="entry name" value="NreC/VraR/RcsB-like_REC"/>
</dbReference>
<dbReference type="SUPFAM" id="SSF46894">
    <property type="entry name" value="C-terminal effector domain of the bipartite response regulators"/>
    <property type="match status" value="1"/>
</dbReference>
<dbReference type="PANTHER" id="PTHR43214">
    <property type="entry name" value="TWO-COMPONENT RESPONSE REGULATOR"/>
    <property type="match status" value="1"/>
</dbReference>
<dbReference type="InterPro" id="IPR011006">
    <property type="entry name" value="CheY-like_superfamily"/>
</dbReference>
<dbReference type="Proteomes" id="UP001205046">
    <property type="component" value="Unassembled WGS sequence"/>
</dbReference>
<dbReference type="InterPro" id="IPR016032">
    <property type="entry name" value="Sig_transdc_resp-reg_C-effctor"/>
</dbReference>
<dbReference type="SMART" id="SM00448">
    <property type="entry name" value="REC"/>
    <property type="match status" value="1"/>
</dbReference>
<dbReference type="InterPro" id="IPR039420">
    <property type="entry name" value="WalR-like"/>
</dbReference>
<comment type="caution">
    <text evidence="8">The sequence shown here is derived from an EMBL/GenBank/DDBJ whole genome shotgun (WGS) entry which is preliminary data.</text>
</comment>
<keyword evidence="4" id="KW-0804">Transcription</keyword>
<keyword evidence="3" id="KW-0238">DNA-binding</keyword>
<accession>A0ABT2HSQ0</accession>
<dbReference type="EMBL" id="JALXMO010000036">
    <property type="protein sequence ID" value="MCT1607711.1"/>
    <property type="molecule type" value="Genomic_DNA"/>
</dbReference>
<dbReference type="SMART" id="SM00421">
    <property type="entry name" value="HTH_LUXR"/>
    <property type="match status" value="1"/>
</dbReference>
<evidence type="ECO:0000259" key="7">
    <source>
        <dbReference type="PROSITE" id="PS50110"/>
    </source>
</evidence>
<dbReference type="PROSITE" id="PS50043">
    <property type="entry name" value="HTH_LUXR_2"/>
    <property type="match status" value="1"/>
</dbReference>
<name>A0ABT2HSQ0_9MICC</name>
<dbReference type="InterPro" id="IPR001789">
    <property type="entry name" value="Sig_transdc_resp-reg_receiver"/>
</dbReference>
<feature type="domain" description="HTH luxR-type" evidence="6">
    <location>
        <begin position="151"/>
        <end position="216"/>
    </location>
</feature>
<evidence type="ECO:0000313" key="8">
    <source>
        <dbReference type="EMBL" id="MCT1607711.1"/>
    </source>
</evidence>
<dbReference type="PANTHER" id="PTHR43214:SF24">
    <property type="entry name" value="TRANSCRIPTIONAL REGULATORY PROTEIN NARL-RELATED"/>
    <property type="match status" value="1"/>
</dbReference>
<feature type="domain" description="Response regulatory" evidence="7">
    <location>
        <begin position="4"/>
        <end position="121"/>
    </location>
</feature>
<evidence type="ECO:0000259" key="6">
    <source>
        <dbReference type="PROSITE" id="PS50043"/>
    </source>
</evidence>
<proteinExistence type="predicted"/>
<dbReference type="SUPFAM" id="SSF52172">
    <property type="entry name" value="CheY-like"/>
    <property type="match status" value="1"/>
</dbReference>
<evidence type="ECO:0000313" key="9">
    <source>
        <dbReference type="Proteomes" id="UP001205046"/>
    </source>
</evidence>
<dbReference type="Gene3D" id="3.40.50.2300">
    <property type="match status" value="1"/>
</dbReference>
<evidence type="ECO:0000256" key="5">
    <source>
        <dbReference type="PROSITE-ProRule" id="PRU00169"/>
    </source>
</evidence>
<evidence type="ECO:0000256" key="1">
    <source>
        <dbReference type="ARBA" id="ARBA00022553"/>
    </source>
</evidence>
<evidence type="ECO:0000256" key="4">
    <source>
        <dbReference type="ARBA" id="ARBA00023163"/>
    </source>
</evidence>
<dbReference type="Pfam" id="PF00196">
    <property type="entry name" value="GerE"/>
    <property type="match status" value="1"/>
</dbReference>
<dbReference type="CDD" id="cd06170">
    <property type="entry name" value="LuxR_C_like"/>
    <property type="match status" value="1"/>
</dbReference>
<sequence>MQLSIVMVDDDPLVLSSLQNILANEPDITVVGTAQTGPEAVALVRNVSPDVVLMDLHLGGAGDGVEAIGSLRALLSPPAILAVTSFDSDFYLRGALDAGATGFLLKNDAVDLLATAIRMTHDGDPMISPAMTSQLIASYIAPATDPVCDEARRRVRDLSDREIQVARLIGAGRTYEEIAGELFVSPSTVKSTIRRAMDKVAADSGAQLAVLVAQARLDLLGHA</sequence>
<reference evidence="8 9" key="1">
    <citation type="submission" date="2022-04" db="EMBL/GenBank/DDBJ databases">
        <title>Human microbiome associated bacterial genomes.</title>
        <authorList>
            <person name="Sandstrom S."/>
            <person name="Salamzade R."/>
            <person name="Kalan L.R."/>
        </authorList>
    </citation>
    <scope>NUCLEOTIDE SEQUENCE [LARGE SCALE GENOMIC DNA]</scope>
    <source>
        <strain evidence="9">p3-SID767</strain>
    </source>
</reference>
<keyword evidence="1 5" id="KW-0597">Phosphoprotein</keyword>
<dbReference type="RefSeq" id="WP_049897617.1">
    <property type="nucleotide sequence ID" value="NZ_CABKSP010000004.1"/>
</dbReference>